<dbReference type="AlphaFoldDB" id="A0AAV3L1K4"/>
<dbReference type="EMBL" id="AXOL01000058">
    <property type="protein sequence ID" value="ERT50071.1"/>
    <property type="molecule type" value="Genomic_DNA"/>
</dbReference>
<dbReference type="PANTHER" id="PTHR30193:SF37">
    <property type="entry name" value="INNER MEMBRANE ABC TRANSPORTER PERMEASE PROTEIN YCJO"/>
    <property type="match status" value="1"/>
</dbReference>
<evidence type="ECO:0000256" key="6">
    <source>
        <dbReference type="ARBA" id="ARBA00023136"/>
    </source>
</evidence>
<evidence type="ECO:0000256" key="7">
    <source>
        <dbReference type="RuleBase" id="RU363032"/>
    </source>
</evidence>
<evidence type="ECO:0000256" key="3">
    <source>
        <dbReference type="ARBA" id="ARBA00022475"/>
    </source>
</evidence>
<keyword evidence="4 7" id="KW-0812">Transmembrane</keyword>
<comment type="subcellular location">
    <subcellularLocation>
        <location evidence="1 7">Cell membrane</location>
        <topology evidence="1 7">Multi-pass membrane protein</topology>
    </subcellularLocation>
</comment>
<evidence type="ECO:0000256" key="1">
    <source>
        <dbReference type="ARBA" id="ARBA00004651"/>
    </source>
</evidence>
<dbReference type="PANTHER" id="PTHR30193">
    <property type="entry name" value="ABC TRANSPORTER PERMEASE PROTEIN"/>
    <property type="match status" value="1"/>
</dbReference>
<dbReference type="Proteomes" id="UP000017126">
    <property type="component" value="Unassembled WGS sequence"/>
</dbReference>
<dbReference type="InterPro" id="IPR051393">
    <property type="entry name" value="ABC_transporter_permease"/>
</dbReference>
<dbReference type="GO" id="GO:0055085">
    <property type="term" value="P:transmembrane transport"/>
    <property type="evidence" value="ECO:0007669"/>
    <property type="project" value="InterPro"/>
</dbReference>
<evidence type="ECO:0000256" key="5">
    <source>
        <dbReference type="ARBA" id="ARBA00022989"/>
    </source>
</evidence>
<feature type="transmembrane region" description="Helical" evidence="7">
    <location>
        <begin position="109"/>
        <end position="128"/>
    </location>
</feature>
<keyword evidence="3" id="KW-1003">Cell membrane</keyword>
<proteinExistence type="inferred from homology"/>
<dbReference type="PROSITE" id="PS50928">
    <property type="entry name" value="ABC_TM1"/>
    <property type="match status" value="1"/>
</dbReference>
<organism evidence="9 10">
    <name type="scientific">Enterococcus faecium 10/96A</name>
    <dbReference type="NCBI Taxonomy" id="1391465"/>
    <lineage>
        <taxon>Bacteria</taxon>
        <taxon>Bacillati</taxon>
        <taxon>Bacillota</taxon>
        <taxon>Bacilli</taxon>
        <taxon>Lactobacillales</taxon>
        <taxon>Enterococcaceae</taxon>
        <taxon>Enterococcus</taxon>
    </lineage>
</organism>
<evidence type="ECO:0000256" key="4">
    <source>
        <dbReference type="ARBA" id="ARBA00022692"/>
    </source>
</evidence>
<evidence type="ECO:0000256" key="2">
    <source>
        <dbReference type="ARBA" id="ARBA00022448"/>
    </source>
</evidence>
<keyword evidence="2 7" id="KW-0813">Transport</keyword>
<dbReference type="GO" id="GO:0005886">
    <property type="term" value="C:plasma membrane"/>
    <property type="evidence" value="ECO:0007669"/>
    <property type="project" value="UniProtKB-SubCell"/>
</dbReference>
<comment type="similarity">
    <text evidence="7">Belongs to the binding-protein-dependent transport system permease family.</text>
</comment>
<comment type="caution">
    <text evidence="9">The sequence shown here is derived from an EMBL/GenBank/DDBJ whole genome shotgun (WGS) entry which is preliminary data.</text>
</comment>
<evidence type="ECO:0000259" key="8">
    <source>
        <dbReference type="PROSITE" id="PS50928"/>
    </source>
</evidence>
<feature type="domain" description="ABC transmembrane type-1" evidence="8">
    <location>
        <begin position="1"/>
        <end position="125"/>
    </location>
</feature>
<evidence type="ECO:0000313" key="10">
    <source>
        <dbReference type="Proteomes" id="UP000017126"/>
    </source>
</evidence>
<sequence length="134" mass="14641">MIITMIWLSVGYNTILFLAGLQGISKEIYESAEIDGASKFRQFFLLTIPMLKPIILMATVLATINGLGNFNIPNIFFGTSNGPENSALVVGVNLYKTSFEMVDFGKASAIAWTMVFVSVILSAIQFKFGGDKND</sequence>
<keyword evidence="6 7" id="KW-0472">Membrane</keyword>
<dbReference type="InterPro" id="IPR035906">
    <property type="entry name" value="MetI-like_sf"/>
</dbReference>
<evidence type="ECO:0000313" key="9">
    <source>
        <dbReference type="EMBL" id="ERT50071.1"/>
    </source>
</evidence>
<dbReference type="Gene3D" id="1.10.3720.10">
    <property type="entry name" value="MetI-like"/>
    <property type="match status" value="1"/>
</dbReference>
<reference evidence="9 10" key="1">
    <citation type="submission" date="2013-09" db="EMBL/GenBank/DDBJ databases">
        <title>The Genome Sequence of Enterococcus faecium 10/96A.</title>
        <authorList>
            <consortium name="The Broad Institute Genome Sequencing Platform"/>
            <consortium name="The Broad Institute Genome Sequencing Center for Infectious Disease"/>
            <person name="Earl A.M."/>
            <person name="Gilmore M.S."/>
            <person name="Lebreton F."/>
            <person name="Courvalin P."/>
            <person name="Walker B."/>
            <person name="Young S.K."/>
            <person name="Zeng Q."/>
            <person name="Gargeya S."/>
            <person name="Fitzgerald M."/>
            <person name="Haas B."/>
            <person name="Abouelleil A."/>
            <person name="Alvarado L."/>
            <person name="Arachchi H.M."/>
            <person name="Berlin A.M."/>
            <person name="Chapman S.B."/>
            <person name="Dewar J."/>
            <person name="Goldberg J."/>
            <person name="Griggs A."/>
            <person name="Gujja S."/>
            <person name="Hansen M."/>
            <person name="Howarth C."/>
            <person name="Imamovic A."/>
            <person name="Larimer J."/>
            <person name="McCowan C."/>
            <person name="Murphy C."/>
            <person name="Neiman D."/>
            <person name="Pearson M."/>
            <person name="Priest M."/>
            <person name="Roberts A."/>
            <person name="Saif S."/>
            <person name="Shea T."/>
            <person name="Sisk P."/>
            <person name="Sykes S."/>
            <person name="Wortman J."/>
            <person name="Nusbaum C."/>
            <person name="Birren B."/>
        </authorList>
    </citation>
    <scope>NUCLEOTIDE SEQUENCE [LARGE SCALE GENOMIC DNA]</scope>
    <source>
        <strain evidence="9 10">10/96A</strain>
    </source>
</reference>
<dbReference type="Pfam" id="PF00528">
    <property type="entry name" value="BPD_transp_1"/>
    <property type="match status" value="1"/>
</dbReference>
<name>A0AAV3L1K4_ENTFC</name>
<accession>A0AAV3L1K4</accession>
<protein>
    <recommendedName>
        <fullName evidence="8">ABC transmembrane type-1 domain-containing protein</fullName>
    </recommendedName>
</protein>
<dbReference type="InterPro" id="IPR000515">
    <property type="entry name" value="MetI-like"/>
</dbReference>
<keyword evidence="5 7" id="KW-1133">Transmembrane helix</keyword>
<dbReference type="CDD" id="cd06261">
    <property type="entry name" value="TM_PBP2"/>
    <property type="match status" value="1"/>
</dbReference>
<feature type="transmembrane region" description="Helical" evidence="7">
    <location>
        <begin position="6"/>
        <end position="24"/>
    </location>
</feature>
<gene>
    <name evidence="9" type="ORF">O991_02101</name>
</gene>
<dbReference type="SUPFAM" id="SSF161098">
    <property type="entry name" value="MetI-like"/>
    <property type="match status" value="1"/>
</dbReference>
<feature type="transmembrane region" description="Helical" evidence="7">
    <location>
        <begin position="44"/>
        <end position="64"/>
    </location>
</feature>